<keyword evidence="4" id="KW-0479">Metal-binding</keyword>
<evidence type="ECO:0000256" key="5">
    <source>
        <dbReference type="ARBA" id="ARBA00022801"/>
    </source>
</evidence>
<evidence type="ECO:0000256" key="3">
    <source>
        <dbReference type="ARBA" id="ARBA00022670"/>
    </source>
</evidence>
<dbReference type="InterPro" id="IPR008007">
    <property type="entry name" value="Peptidase_M42"/>
</dbReference>
<proteinExistence type="inferred from homology"/>
<dbReference type="Pfam" id="PF05343">
    <property type="entry name" value="Peptidase_M42"/>
    <property type="match status" value="1"/>
</dbReference>
<keyword evidence="3" id="KW-0645">Protease</keyword>
<keyword evidence="2" id="KW-0031">Aminopeptidase</keyword>
<evidence type="ECO:0000256" key="4">
    <source>
        <dbReference type="ARBA" id="ARBA00022723"/>
    </source>
</evidence>
<dbReference type="GO" id="GO:0004177">
    <property type="term" value="F:aminopeptidase activity"/>
    <property type="evidence" value="ECO:0007669"/>
    <property type="project" value="UniProtKB-KW"/>
</dbReference>
<evidence type="ECO:0000256" key="1">
    <source>
        <dbReference type="ARBA" id="ARBA00006272"/>
    </source>
</evidence>
<keyword evidence="7" id="KW-1185">Reference proteome</keyword>
<dbReference type="Gene3D" id="3.40.630.10">
    <property type="entry name" value="Zn peptidases"/>
    <property type="match status" value="1"/>
</dbReference>
<dbReference type="SUPFAM" id="SSF53187">
    <property type="entry name" value="Zn-dependent exopeptidases"/>
    <property type="match status" value="1"/>
</dbReference>
<dbReference type="PANTHER" id="PTHR32481:SF0">
    <property type="entry name" value="AMINOPEPTIDASE YPDE-RELATED"/>
    <property type="match status" value="1"/>
</dbReference>
<dbReference type="InterPro" id="IPR023367">
    <property type="entry name" value="Peptidase_M42_dom2"/>
</dbReference>
<dbReference type="GO" id="GO:0046872">
    <property type="term" value="F:metal ion binding"/>
    <property type="evidence" value="ECO:0007669"/>
    <property type="project" value="UniProtKB-KW"/>
</dbReference>
<keyword evidence="5" id="KW-0378">Hydrolase</keyword>
<comment type="similarity">
    <text evidence="1">Belongs to the peptidase M42 family.</text>
</comment>
<sequence>MADPFQMELWKRLTEAPGAPGFEGPVRKIMREYLSSYTDEIVTDNLGSIFGVKRGDENGPRILVAGHMDEVGFMVTRISDKGFISFQTLGGWWGQVLLAQRVQIITEKGPIEGIIGSIPPHTLPDELRSRPMEIKNMFIDIGADSKEEVEKLGVRLGQPIVPVCPFTVLANEKKLMAKAWDNRYGCSLAIELMKELHENGNHPNTIYCGATVQEELSGGRGAKTSAHLSDPDIFLALDASPASDVPGSNDGMGKLGDGLLLRIMDPTLI</sequence>
<evidence type="ECO:0000313" key="7">
    <source>
        <dbReference type="Proteomes" id="UP000271031"/>
    </source>
</evidence>
<dbReference type="Proteomes" id="UP000271031">
    <property type="component" value="Unassembled WGS sequence"/>
</dbReference>
<accession>A0A3M8CRH1</accession>
<evidence type="ECO:0000256" key="2">
    <source>
        <dbReference type="ARBA" id="ARBA00022438"/>
    </source>
</evidence>
<organism evidence="6 7">
    <name type="scientific">Brevibacillus fluminis</name>
    <dbReference type="NCBI Taxonomy" id="511487"/>
    <lineage>
        <taxon>Bacteria</taxon>
        <taxon>Bacillati</taxon>
        <taxon>Bacillota</taxon>
        <taxon>Bacilli</taxon>
        <taxon>Bacillales</taxon>
        <taxon>Paenibacillaceae</taxon>
        <taxon>Brevibacillus</taxon>
    </lineage>
</organism>
<name>A0A3M8CRH1_9BACL</name>
<feature type="non-terminal residue" evidence="6">
    <location>
        <position position="269"/>
    </location>
</feature>
<dbReference type="CDD" id="cd05656">
    <property type="entry name" value="M42_Frv"/>
    <property type="match status" value="1"/>
</dbReference>
<dbReference type="InterPro" id="IPR051464">
    <property type="entry name" value="Peptidase_M42_aminopept"/>
</dbReference>
<gene>
    <name evidence="6" type="ORF">EDM56_30850</name>
</gene>
<dbReference type="OrthoDB" id="9772053at2"/>
<protein>
    <submittedName>
        <fullName evidence="6">M42 family peptidase</fullName>
    </submittedName>
</protein>
<dbReference type="RefSeq" id="WP_148040443.1">
    <property type="nucleotide sequence ID" value="NZ_RHHQ01000056.1"/>
</dbReference>
<dbReference type="AlphaFoldDB" id="A0A3M8CRH1"/>
<reference evidence="6 7" key="1">
    <citation type="submission" date="2018-10" db="EMBL/GenBank/DDBJ databases">
        <title>Phylogenomics of Brevibacillus.</title>
        <authorList>
            <person name="Dunlap C."/>
        </authorList>
    </citation>
    <scope>NUCLEOTIDE SEQUENCE [LARGE SCALE GENOMIC DNA]</scope>
    <source>
        <strain evidence="6 7">JCM 15716</strain>
    </source>
</reference>
<dbReference type="PANTHER" id="PTHR32481">
    <property type="entry name" value="AMINOPEPTIDASE"/>
    <property type="match status" value="1"/>
</dbReference>
<comment type="caution">
    <text evidence="6">The sequence shown here is derived from an EMBL/GenBank/DDBJ whole genome shotgun (WGS) entry which is preliminary data.</text>
</comment>
<dbReference type="Gene3D" id="2.40.30.40">
    <property type="entry name" value="Peptidase M42, domain 2"/>
    <property type="match status" value="1"/>
</dbReference>
<dbReference type="GO" id="GO:0006508">
    <property type="term" value="P:proteolysis"/>
    <property type="evidence" value="ECO:0007669"/>
    <property type="project" value="UniProtKB-KW"/>
</dbReference>
<evidence type="ECO:0000313" key="6">
    <source>
        <dbReference type="EMBL" id="RNB77475.1"/>
    </source>
</evidence>
<dbReference type="SUPFAM" id="SSF101821">
    <property type="entry name" value="Aminopeptidase/glucanase lid domain"/>
    <property type="match status" value="1"/>
</dbReference>
<dbReference type="EMBL" id="RHHQ01000056">
    <property type="protein sequence ID" value="RNB77475.1"/>
    <property type="molecule type" value="Genomic_DNA"/>
</dbReference>